<dbReference type="Pfam" id="PF25857">
    <property type="entry name" value="DUF7957"/>
    <property type="match status" value="1"/>
</dbReference>
<accession>A0A6B3R3S1</accession>
<dbReference type="AlphaFoldDB" id="A0A6B3R3S1"/>
<sequence length="125" mass="14614">MTYKFQNKELKIGEKSFEFDNEIKEVIEFDGLLVVRTDYYESTANENVYGINANGKIEWQIEKLTKLTHNGIEYNGISEPYTSIIKLSDKTLKLMNWDSTSFEVYARTGELKTNPMESRLGKRPW</sequence>
<proteinExistence type="predicted"/>
<reference evidence="1 2" key="1">
    <citation type="submission" date="2020-02" db="EMBL/GenBank/DDBJ databases">
        <title>Flavobacteriaceae Psychroflexus bacterium YR1-1, complete genome.</title>
        <authorList>
            <person name="Li Y."/>
            <person name="Wu S."/>
        </authorList>
    </citation>
    <scope>NUCLEOTIDE SEQUENCE [LARGE SCALE GENOMIC DNA]</scope>
    <source>
        <strain evidence="1 2">YR1-1</strain>
    </source>
</reference>
<evidence type="ECO:0000313" key="2">
    <source>
        <dbReference type="Proteomes" id="UP000478505"/>
    </source>
</evidence>
<organism evidence="1 2">
    <name type="scientific">Psychroflexus aurantiacus</name>
    <dbReference type="NCBI Taxonomy" id="2709310"/>
    <lineage>
        <taxon>Bacteria</taxon>
        <taxon>Pseudomonadati</taxon>
        <taxon>Bacteroidota</taxon>
        <taxon>Flavobacteriia</taxon>
        <taxon>Flavobacteriales</taxon>
        <taxon>Flavobacteriaceae</taxon>
        <taxon>Psychroflexus</taxon>
    </lineage>
</organism>
<dbReference type="EMBL" id="JAAIKD010000015">
    <property type="protein sequence ID" value="NEV95072.1"/>
    <property type="molecule type" value="Genomic_DNA"/>
</dbReference>
<dbReference type="RefSeq" id="WP_164005767.1">
    <property type="nucleotide sequence ID" value="NZ_JAAIKD010000015.1"/>
</dbReference>
<protein>
    <submittedName>
        <fullName evidence="1">Uncharacterized protein</fullName>
    </submittedName>
</protein>
<dbReference type="InterPro" id="IPR058263">
    <property type="entry name" value="DUF7957"/>
</dbReference>
<dbReference type="Proteomes" id="UP000478505">
    <property type="component" value="Unassembled WGS sequence"/>
</dbReference>
<gene>
    <name evidence="1" type="ORF">G3567_13085</name>
</gene>
<evidence type="ECO:0000313" key="1">
    <source>
        <dbReference type="EMBL" id="NEV95072.1"/>
    </source>
</evidence>
<comment type="caution">
    <text evidence="1">The sequence shown here is derived from an EMBL/GenBank/DDBJ whole genome shotgun (WGS) entry which is preliminary data.</text>
</comment>
<keyword evidence="2" id="KW-1185">Reference proteome</keyword>
<name>A0A6B3R3S1_9FLAO</name>